<protein>
    <submittedName>
        <fullName evidence="7">Annexin D8-like</fullName>
    </submittedName>
</protein>
<evidence type="ECO:0000313" key="6">
    <source>
        <dbReference type="Proteomes" id="UP001515500"/>
    </source>
</evidence>
<dbReference type="SUPFAM" id="SSF47874">
    <property type="entry name" value="Annexin"/>
    <property type="match status" value="1"/>
</dbReference>
<dbReference type="GO" id="GO:0009651">
    <property type="term" value="P:response to salt stress"/>
    <property type="evidence" value="ECO:0007669"/>
    <property type="project" value="TreeGrafter"/>
</dbReference>
<keyword evidence="3" id="KW-0106">Calcium</keyword>
<dbReference type="AlphaFoldDB" id="A0AB40AI70"/>
<reference evidence="7" key="1">
    <citation type="submission" date="2025-08" db="UniProtKB">
        <authorList>
            <consortium name="RefSeq"/>
        </authorList>
    </citation>
    <scope>IDENTIFICATION</scope>
</reference>
<dbReference type="GeneID" id="120249990"/>
<proteinExistence type="predicted"/>
<evidence type="ECO:0000256" key="2">
    <source>
        <dbReference type="ARBA" id="ARBA00022737"/>
    </source>
</evidence>
<keyword evidence="1" id="KW-0479">Metal-binding</keyword>
<name>A0AB40AI70_DIOCR</name>
<evidence type="ECO:0000256" key="4">
    <source>
        <dbReference type="ARBA" id="ARBA00023216"/>
    </source>
</evidence>
<keyword evidence="6" id="KW-1185">Reference proteome</keyword>
<dbReference type="InterPro" id="IPR018502">
    <property type="entry name" value="Annexin_repeat"/>
</dbReference>
<evidence type="ECO:0000256" key="5">
    <source>
        <dbReference type="ARBA" id="ARBA00023302"/>
    </source>
</evidence>
<dbReference type="PRINTS" id="PR01814">
    <property type="entry name" value="ANNEXINPLANT"/>
</dbReference>
<dbReference type="SMART" id="SM00335">
    <property type="entry name" value="ANX"/>
    <property type="match status" value="3"/>
</dbReference>
<keyword evidence="4" id="KW-0041">Annexin</keyword>
<dbReference type="InterPro" id="IPR037104">
    <property type="entry name" value="Annexin_sf"/>
</dbReference>
<organism evidence="6 7">
    <name type="scientific">Dioscorea cayennensis subsp. rotundata</name>
    <name type="common">White Guinea yam</name>
    <name type="synonym">Dioscorea rotundata</name>
    <dbReference type="NCBI Taxonomy" id="55577"/>
    <lineage>
        <taxon>Eukaryota</taxon>
        <taxon>Viridiplantae</taxon>
        <taxon>Streptophyta</taxon>
        <taxon>Embryophyta</taxon>
        <taxon>Tracheophyta</taxon>
        <taxon>Spermatophyta</taxon>
        <taxon>Magnoliopsida</taxon>
        <taxon>Liliopsida</taxon>
        <taxon>Dioscoreales</taxon>
        <taxon>Dioscoreaceae</taxon>
        <taxon>Dioscorea</taxon>
    </lineage>
</organism>
<dbReference type="Gene3D" id="1.10.220.10">
    <property type="entry name" value="Annexin"/>
    <property type="match status" value="3"/>
</dbReference>
<dbReference type="PROSITE" id="PS51897">
    <property type="entry name" value="ANNEXIN_2"/>
    <property type="match status" value="2"/>
</dbReference>
<evidence type="ECO:0000256" key="1">
    <source>
        <dbReference type="ARBA" id="ARBA00022723"/>
    </source>
</evidence>
<dbReference type="RefSeq" id="XP_039114647.1">
    <property type="nucleotide sequence ID" value="XM_039258713.1"/>
</dbReference>
<keyword evidence="5" id="KW-0111">Calcium/phospholipid-binding</keyword>
<dbReference type="GO" id="GO:0009408">
    <property type="term" value="P:response to heat"/>
    <property type="evidence" value="ECO:0007669"/>
    <property type="project" value="TreeGrafter"/>
</dbReference>
<dbReference type="Proteomes" id="UP001515500">
    <property type="component" value="Chromosome 19"/>
</dbReference>
<dbReference type="InterPro" id="IPR009118">
    <property type="entry name" value="AnnexinD_plant"/>
</dbReference>
<dbReference type="GO" id="GO:0005737">
    <property type="term" value="C:cytoplasm"/>
    <property type="evidence" value="ECO:0007669"/>
    <property type="project" value="TreeGrafter"/>
</dbReference>
<dbReference type="GO" id="GO:0009414">
    <property type="term" value="P:response to water deprivation"/>
    <property type="evidence" value="ECO:0007669"/>
    <property type="project" value="TreeGrafter"/>
</dbReference>
<dbReference type="GO" id="GO:0005509">
    <property type="term" value="F:calcium ion binding"/>
    <property type="evidence" value="ECO:0007669"/>
    <property type="project" value="InterPro"/>
</dbReference>
<dbReference type="GO" id="GO:0005544">
    <property type="term" value="F:calcium-dependent phospholipid binding"/>
    <property type="evidence" value="ECO:0007669"/>
    <property type="project" value="UniProtKB-KW"/>
</dbReference>
<dbReference type="GO" id="GO:0009409">
    <property type="term" value="P:response to cold"/>
    <property type="evidence" value="ECO:0007669"/>
    <property type="project" value="TreeGrafter"/>
</dbReference>
<keyword evidence="2" id="KW-0677">Repeat</keyword>
<dbReference type="GO" id="GO:0005886">
    <property type="term" value="C:plasma membrane"/>
    <property type="evidence" value="ECO:0007669"/>
    <property type="project" value="TreeGrafter"/>
</dbReference>
<dbReference type="GO" id="GO:0001786">
    <property type="term" value="F:phosphatidylserine binding"/>
    <property type="evidence" value="ECO:0007669"/>
    <property type="project" value="TreeGrafter"/>
</dbReference>
<evidence type="ECO:0000313" key="7">
    <source>
        <dbReference type="RefSeq" id="XP_039114647.1"/>
    </source>
</evidence>
<evidence type="ECO:0000256" key="3">
    <source>
        <dbReference type="ARBA" id="ARBA00022837"/>
    </source>
</evidence>
<dbReference type="Pfam" id="PF00191">
    <property type="entry name" value="Annexin"/>
    <property type="match status" value="3"/>
</dbReference>
<accession>A0AB40AI70</accession>
<dbReference type="PANTHER" id="PTHR10502:SF190">
    <property type="entry name" value="OS09G0453300 PROTEIN"/>
    <property type="match status" value="1"/>
</dbReference>
<sequence length="299" mass="34585">MALNSQEFHTLLEQALSCRSPAAQLQIKEKCRNMFSENLVEHLQGSKLGTQKNEMCEILCLWILEPHEREALVAKEAIEQRDQVDYKALVEIYTLRKSNQLFLTKQAYLKRFKRHLDQDIISESAHSYQKILEALATSHRSHHAETSHHIAKCDAKRLYEAGKGITGYIDQSIILEIFSKRSIPQLRLTFSSYKHIYGHEYIKTLKKENSAEFEESLRVVIKCMNDPTKYYSKMLHMSMKGGLKNRSALSRVMVGSTDVGMEDVKNEFQRRYGTKLEDYICESIPVGVYKDFLLALVNN</sequence>
<gene>
    <name evidence="7" type="primary">LOC120249990</name>
</gene>
<dbReference type="PANTHER" id="PTHR10502">
    <property type="entry name" value="ANNEXIN"/>
    <property type="match status" value="1"/>
</dbReference>